<dbReference type="PANTHER" id="PTHR43309:SF5">
    <property type="entry name" value="5-OXOPROLINASE SUBUNIT C"/>
    <property type="match status" value="1"/>
</dbReference>
<dbReference type="InterPro" id="IPR003778">
    <property type="entry name" value="CT_A_B"/>
</dbReference>
<dbReference type="GO" id="GO:0016740">
    <property type="term" value="F:transferase activity"/>
    <property type="evidence" value="ECO:0007669"/>
    <property type="project" value="UniProtKB-KW"/>
</dbReference>
<dbReference type="RefSeq" id="WP_133443900.1">
    <property type="nucleotide sequence ID" value="NZ_SCWB01000010.1"/>
</dbReference>
<accession>A0A4R6BTT2</accession>
<comment type="caution">
    <text evidence="5">The sequence shown here is derived from an EMBL/GenBank/DDBJ whole genome shotgun (WGS) entry which is preliminary data.</text>
</comment>
<evidence type="ECO:0000313" key="6">
    <source>
        <dbReference type="Proteomes" id="UP000294802"/>
    </source>
</evidence>
<keyword evidence="5" id="KW-0808">Transferase</keyword>
<dbReference type="Gene3D" id="2.40.100.10">
    <property type="entry name" value="Cyclophilin-like"/>
    <property type="match status" value="1"/>
</dbReference>
<dbReference type="EMBL" id="SCWB01000010">
    <property type="protein sequence ID" value="TDM10502.1"/>
    <property type="molecule type" value="Genomic_DNA"/>
</dbReference>
<keyword evidence="6" id="KW-1185">Reference proteome</keyword>
<proteinExistence type="predicted"/>
<evidence type="ECO:0000256" key="2">
    <source>
        <dbReference type="ARBA" id="ARBA00022801"/>
    </source>
</evidence>
<dbReference type="InterPro" id="IPR029000">
    <property type="entry name" value="Cyclophilin-like_dom_sf"/>
</dbReference>
<reference evidence="5 6" key="1">
    <citation type="submission" date="2019-01" db="EMBL/GenBank/DDBJ databases">
        <title>Draft genome sequences of the type strains of six Macrococcus species.</title>
        <authorList>
            <person name="Mazhar S."/>
            <person name="Altermann E."/>
            <person name="Hill C."/>
            <person name="Mcauliffe O."/>
        </authorList>
    </citation>
    <scope>NUCLEOTIDE SEQUENCE [LARGE SCALE GENOMIC DNA]</scope>
    <source>
        <strain evidence="5 6">CCM4815</strain>
    </source>
</reference>
<dbReference type="SUPFAM" id="SSF50891">
    <property type="entry name" value="Cyclophilin-like"/>
    <property type="match status" value="1"/>
</dbReference>
<name>A0A4R6BTT2_9STAP</name>
<evidence type="ECO:0000259" key="4">
    <source>
        <dbReference type="SMART" id="SM00797"/>
    </source>
</evidence>
<dbReference type="SMART" id="SM00797">
    <property type="entry name" value="AHS2"/>
    <property type="match status" value="1"/>
</dbReference>
<dbReference type="AlphaFoldDB" id="A0A4R6BTT2"/>
<evidence type="ECO:0000256" key="1">
    <source>
        <dbReference type="ARBA" id="ARBA00022741"/>
    </source>
</evidence>
<dbReference type="OrthoDB" id="9782422at2"/>
<keyword evidence="3" id="KW-0067">ATP-binding</keyword>
<keyword evidence="1" id="KW-0547">Nucleotide-binding</keyword>
<dbReference type="Proteomes" id="UP000294802">
    <property type="component" value="Unassembled WGS sequence"/>
</dbReference>
<evidence type="ECO:0000313" key="5">
    <source>
        <dbReference type="EMBL" id="TDM10502.1"/>
    </source>
</evidence>
<dbReference type="PANTHER" id="PTHR43309">
    <property type="entry name" value="5-OXOPROLINASE SUBUNIT C"/>
    <property type="match status" value="1"/>
</dbReference>
<gene>
    <name evidence="5" type="ORF">ERX29_06540</name>
</gene>
<organism evidence="5 6">
    <name type="scientific">Macrococcus lamae</name>
    <dbReference type="NCBI Taxonomy" id="198484"/>
    <lineage>
        <taxon>Bacteria</taxon>
        <taxon>Bacillati</taxon>
        <taxon>Bacillota</taxon>
        <taxon>Bacilli</taxon>
        <taxon>Bacillales</taxon>
        <taxon>Staphylococcaceae</taxon>
        <taxon>Macrococcus</taxon>
    </lineage>
</organism>
<evidence type="ECO:0000256" key="3">
    <source>
        <dbReference type="ARBA" id="ARBA00022840"/>
    </source>
</evidence>
<keyword evidence="2" id="KW-0378">Hydrolase</keyword>
<dbReference type="InterPro" id="IPR052708">
    <property type="entry name" value="PxpC"/>
</dbReference>
<dbReference type="Pfam" id="PF02626">
    <property type="entry name" value="CT_A_B"/>
    <property type="match status" value="1"/>
</dbReference>
<dbReference type="NCBIfam" id="TIGR00724">
    <property type="entry name" value="urea_amlyse_rel"/>
    <property type="match status" value="1"/>
</dbReference>
<sequence length="317" mass="34646">MSIKVIKPGLLTTVQDVGRFGLQHIGLSPGGAMDYDSLMMGNQLLENVEPMSLEMTMQGGVFQFTTAAAFVVTGADMQAQLNNEEITNNTIYNARTNDVLSFKGAIDGMRTYLSVKGGFDIPTVNGSVSTQTKVGIGGIDGRPLKSGDVLHFKAPAVMPVKKVMKQHACDNVIRFIPGRQYERFELLPDIYIVSTVSDRMGIRLEGDVIKASSYDIISEPVQLGSVQVTSEGLPIILLNDRQTVGGYAKLGTVYFVDLPKLVQLKAGAELKLVPGTLEEAVEEKKKMLERLEKVSMQAFSERTVSTSVQQLIKRVKR</sequence>
<dbReference type="GO" id="GO:0016787">
    <property type="term" value="F:hydrolase activity"/>
    <property type="evidence" value="ECO:0007669"/>
    <property type="project" value="UniProtKB-KW"/>
</dbReference>
<feature type="domain" description="Carboxyltransferase" evidence="4">
    <location>
        <begin position="24"/>
        <end position="291"/>
    </location>
</feature>
<dbReference type="GO" id="GO:0005524">
    <property type="term" value="F:ATP binding"/>
    <property type="evidence" value="ECO:0007669"/>
    <property type="project" value="UniProtKB-KW"/>
</dbReference>
<protein>
    <submittedName>
        <fullName evidence="5">Biotin-dependent carboxyltransferase family protein</fullName>
    </submittedName>
</protein>